<evidence type="ECO:0000313" key="1">
    <source>
        <dbReference type="EMBL" id="KAF7256280.1"/>
    </source>
</evidence>
<dbReference type="EMBL" id="JTDE01003253">
    <property type="protein sequence ID" value="KAF7256280.1"/>
    <property type="molecule type" value="Genomic_DNA"/>
</dbReference>
<keyword evidence="2" id="KW-1185">Reference proteome</keyword>
<protein>
    <submittedName>
        <fullName evidence="1">Uncharacterized protein</fullName>
    </submittedName>
</protein>
<proteinExistence type="predicted"/>
<sequence>MRFQQQPKSVQLSSIPDVVEMEIVLIH</sequence>
<comment type="caution">
    <text evidence="1">The sequence shown here is derived from an EMBL/GenBank/DDBJ whole genome shotgun (WGS) entry which is preliminary data.</text>
</comment>
<dbReference type="AlphaFoldDB" id="A0A8S9YT83"/>
<organism evidence="1 2">
    <name type="scientific">Paragonimus skrjabini miyazakii</name>
    <dbReference type="NCBI Taxonomy" id="59628"/>
    <lineage>
        <taxon>Eukaryota</taxon>
        <taxon>Metazoa</taxon>
        <taxon>Spiralia</taxon>
        <taxon>Lophotrochozoa</taxon>
        <taxon>Platyhelminthes</taxon>
        <taxon>Trematoda</taxon>
        <taxon>Digenea</taxon>
        <taxon>Plagiorchiida</taxon>
        <taxon>Troglotremata</taxon>
        <taxon>Troglotrematidae</taxon>
        <taxon>Paragonimus</taxon>
    </lineage>
</organism>
<reference evidence="1" key="1">
    <citation type="submission" date="2019-07" db="EMBL/GenBank/DDBJ databases">
        <title>Annotation for the trematode Paragonimus miyazaki's.</title>
        <authorList>
            <person name="Choi Y.-J."/>
        </authorList>
    </citation>
    <scope>NUCLEOTIDE SEQUENCE</scope>
    <source>
        <strain evidence="1">Japan</strain>
    </source>
</reference>
<evidence type="ECO:0000313" key="2">
    <source>
        <dbReference type="Proteomes" id="UP000822476"/>
    </source>
</evidence>
<name>A0A8S9YT83_9TREM</name>
<gene>
    <name evidence="1" type="ORF">EG68_06755</name>
</gene>
<dbReference type="Proteomes" id="UP000822476">
    <property type="component" value="Unassembled WGS sequence"/>
</dbReference>
<accession>A0A8S9YT83</accession>